<keyword evidence="3" id="KW-1185">Reference proteome</keyword>
<dbReference type="AlphaFoldDB" id="A0A501X2S1"/>
<dbReference type="InterPro" id="IPR007470">
    <property type="entry name" value="HemX"/>
</dbReference>
<reference evidence="2 3" key="1">
    <citation type="submission" date="2019-06" db="EMBL/GenBank/DDBJ databases">
        <title>A novel bacterium of genus Marinomonas, isolated from coastal sand.</title>
        <authorList>
            <person name="Huang H."/>
            <person name="Mo K."/>
            <person name="Hu Y."/>
        </authorList>
    </citation>
    <scope>NUCLEOTIDE SEQUENCE [LARGE SCALE GENOMIC DNA]</scope>
    <source>
        <strain evidence="2 3">HB171799</strain>
    </source>
</reference>
<protein>
    <submittedName>
        <fullName evidence="2">Heme biosynthesis protein HemY</fullName>
    </submittedName>
</protein>
<organism evidence="2 3">
    <name type="scientific">Maribrevibacterium harenarium</name>
    <dbReference type="NCBI Taxonomy" id="2589817"/>
    <lineage>
        <taxon>Bacteria</taxon>
        <taxon>Pseudomonadati</taxon>
        <taxon>Pseudomonadota</taxon>
        <taxon>Gammaproteobacteria</taxon>
        <taxon>Oceanospirillales</taxon>
        <taxon>Oceanospirillaceae</taxon>
        <taxon>Maribrevibacterium</taxon>
    </lineage>
</organism>
<evidence type="ECO:0000313" key="2">
    <source>
        <dbReference type="EMBL" id="TPE54779.1"/>
    </source>
</evidence>
<dbReference type="PANTHER" id="PTHR38043">
    <property type="entry name" value="PROTEIN HEMX"/>
    <property type="match status" value="1"/>
</dbReference>
<evidence type="ECO:0000313" key="3">
    <source>
        <dbReference type="Proteomes" id="UP000315901"/>
    </source>
</evidence>
<dbReference type="PANTHER" id="PTHR38043:SF1">
    <property type="entry name" value="PROTEIN HEMX"/>
    <property type="match status" value="1"/>
</dbReference>
<dbReference type="EMBL" id="VFRR01000004">
    <property type="protein sequence ID" value="TPE54779.1"/>
    <property type="molecule type" value="Genomic_DNA"/>
</dbReference>
<dbReference type="OrthoDB" id="5739852at2"/>
<name>A0A501X2S1_9GAMM</name>
<sequence length="420" mass="45951">MLQRSRRSKLIFGDQRPVRTNIMSEKKDDNQPTSTDVQADVKPSTSPSPTPPSKSSNSALSGIALLVAVAAAGLSGFQYYQNYMAKQQDSGAVTALSSQVEQLTNTTATTSQQLKQLTSLPQQAQQLARQADALSQQQAQNQSRMSEELAALSVKINQLGRTSKADWSLAEAEYLIRLANQRLLLDRDVNNALALLTSADQILAGLKDPLLFDTRKAITSDIQKLKTIEDFDLEGHYLQLAALYDQVMDLPQREPSSQWQAQSQTSTPLPDVSDNYGQMALDAWEGLKSLVVINYNQKPVAALLPAEDYQHVVTAIQMQLDIAQVALIKGEDTIYAKSLERAAAAVSEFFDPESQTTIAFMTTLTALQQVDPTPQIPLPRPSLEAMKALMLKWNQNPSAPVPEDVVAPAVDNDQQEAASL</sequence>
<feature type="region of interest" description="Disordered" evidence="1">
    <location>
        <begin position="401"/>
        <end position="420"/>
    </location>
</feature>
<proteinExistence type="predicted"/>
<dbReference type="Proteomes" id="UP000315901">
    <property type="component" value="Unassembled WGS sequence"/>
</dbReference>
<comment type="caution">
    <text evidence="2">The sequence shown here is derived from an EMBL/GenBank/DDBJ whole genome shotgun (WGS) entry which is preliminary data.</text>
</comment>
<feature type="region of interest" description="Disordered" evidence="1">
    <location>
        <begin position="1"/>
        <end position="58"/>
    </location>
</feature>
<dbReference type="Pfam" id="PF04375">
    <property type="entry name" value="HemX"/>
    <property type="match status" value="1"/>
</dbReference>
<evidence type="ECO:0000256" key="1">
    <source>
        <dbReference type="SAM" id="MobiDB-lite"/>
    </source>
</evidence>
<gene>
    <name evidence="2" type="ORF">FJM67_03900</name>
</gene>
<accession>A0A501X2S1</accession>
<feature type="compositionally biased region" description="Low complexity" evidence="1">
    <location>
        <begin position="401"/>
        <end position="412"/>
    </location>
</feature>